<evidence type="ECO:0000313" key="4">
    <source>
        <dbReference type="Proteomes" id="UP000008541"/>
    </source>
</evidence>
<evidence type="ECO:0000259" key="2">
    <source>
        <dbReference type="Pfam" id="PF07498"/>
    </source>
</evidence>
<organism evidence="3 4">
    <name type="scientific">Clostridium botulinum (strain Okra / Type B1)</name>
    <dbReference type="NCBI Taxonomy" id="498213"/>
    <lineage>
        <taxon>Bacteria</taxon>
        <taxon>Bacillati</taxon>
        <taxon>Bacillota</taxon>
        <taxon>Clostridia</taxon>
        <taxon>Eubacteriales</taxon>
        <taxon>Clostridiaceae</taxon>
        <taxon>Clostridium</taxon>
    </lineage>
</organism>
<dbReference type="Proteomes" id="UP000008541">
    <property type="component" value="Chromosome"/>
</dbReference>
<dbReference type="RefSeq" id="WP_003400269.1">
    <property type="nucleotide sequence ID" value="NC_010516.1"/>
</dbReference>
<gene>
    <name evidence="3" type="ordered locus">CLD_2448</name>
</gene>
<dbReference type="EMBL" id="CP000939">
    <property type="protein sequence ID" value="ACA46535.1"/>
    <property type="molecule type" value="Genomic_DNA"/>
</dbReference>
<dbReference type="Pfam" id="PF07498">
    <property type="entry name" value="Rho_N"/>
    <property type="match status" value="1"/>
</dbReference>
<accession>B1IGA3</accession>
<name>B1IGA3_CLOBK</name>
<keyword evidence="1" id="KW-0175">Coiled coil</keyword>
<dbReference type="HOGENOM" id="CLU_2914213_0_0_9"/>
<evidence type="ECO:0000256" key="1">
    <source>
        <dbReference type="SAM" id="Coils"/>
    </source>
</evidence>
<evidence type="ECO:0000313" key="3">
    <source>
        <dbReference type="EMBL" id="ACA46535.1"/>
    </source>
</evidence>
<dbReference type="Gene3D" id="1.10.720.30">
    <property type="entry name" value="SAP domain"/>
    <property type="match status" value="1"/>
</dbReference>
<sequence>MGLATFNRMRRQLEKEKNKISLEDMTIKELKEECKRLELEDYKNLKKEELIELLRGVLNDY</sequence>
<reference evidence="3 4" key="1">
    <citation type="journal article" date="2007" name="PLoS ONE">
        <title>Analysis of the neurotoxin complex genes in Clostridium botulinum A1-A4 and B1 strains: BoNT/A3, /Ba4 and /B1 clusters are located within plasmids.</title>
        <authorList>
            <person name="Smith T.J."/>
            <person name="Hill K.K."/>
            <person name="Foley B.T."/>
            <person name="Detter J.C."/>
            <person name="Munk A.C."/>
            <person name="Bruce D.C."/>
            <person name="Doggett N.A."/>
            <person name="Smith L.A."/>
            <person name="Marks J.D."/>
            <person name="Xie G."/>
            <person name="Brettin T.S."/>
        </authorList>
    </citation>
    <scope>NUCLEOTIDE SEQUENCE [LARGE SCALE GENOMIC DNA]</scope>
    <source>
        <strain evidence="4">Okra / Type B1</strain>
    </source>
</reference>
<feature type="domain" description="Rho termination factor-like N-terminal" evidence="2">
    <location>
        <begin position="22"/>
        <end position="52"/>
    </location>
</feature>
<dbReference type="InterPro" id="IPR036361">
    <property type="entry name" value="SAP_dom_sf"/>
</dbReference>
<dbReference type="InterPro" id="IPR011112">
    <property type="entry name" value="Rho-like_N"/>
</dbReference>
<protein>
    <recommendedName>
        <fullName evidence="2">Rho termination factor-like N-terminal domain-containing protein</fullName>
    </recommendedName>
</protein>
<proteinExistence type="predicted"/>
<dbReference type="AlphaFoldDB" id="B1IGA3"/>
<dbReference type="KEGG" id="cbb:CLD_2448"/>
<feature type="coiled-coil region" evidence="1">
    <location>
        <begin position="3"/>
        <end position="40"/>
    </location>
</feature>
<dbReference type="GO" id="GO:0006353">
    <property type="term" value="P:DNA-templated transcription termination"/>
    <property type="evidence" value="ECO:0007669"/>
    <property type="project" value="InterPro"/>
</dbReference>
<dbReference type="SUPFAM" id="SSF68906">
    <property type="entry name" value="SAP domain"/>
    <property type="match status" value="1"/>
</dbReference>